<dbReference type="Pfam" id="PF25120">
    <property type="entry name" value="DUF7814"/>
    <property type="match status" value="1"/>
</dbReference>
<proteinExistence type="predicted"/>
<name>A0A5J4PI71_9ZZZZ</name>
<comment type="caution">
    <text evidence="3">The sequence shown here is derived from an EMBL/GenBank/DDBJ whole genome shotgun (WGS) entry which is preliminary data.</text>
</comment>
<dbReference type="InterPro" id="IPR055573">
    <property type="entry name" value="DUF7149"/>
</dbReference>
<feature type="domain" description="DUF7149" evidence="1">
    <location>
        <begin position="2"/>
        <end position="162"/>
    </location>
</feature>
<organism evidence="3">
    <name type="scientific">termite gut metagenome</name>
    <dbReference type="NCBI Taxonomy" id="433724"/>
    <lineage>
        <taxon>unclassified sequences</taxon>
        <taxon>metagenomes</taxon>
        <taxon>organismal metagenomes</taxon>
    </lineage>
</organism>
<feature type="non-terminal residue" evidence="3">
    <location>
        <position position="1"/>
    </location>
</feature>
<dbReference type="Pfam" id="PF23653">
    <property type="entry name" value="DUF7149"/>
    <property type="match status" value="1"/>
</dbReference>
<dbReference type="EMBL" id="SNRY01008652">
    <property type="protein sequence ID" value="KAA6308183.1"/>
    <property type="molecule type" value="Genomic_DNA"/>
</dbReference>
<dbReference type="AlphaFoldDB" id="A0A5J4PI71"/>
<accession>A0A5J4PI71</accession>
<feature type="non-terminal residue" evidence="3">
    <location>
        <position position="273"/>
    </location>
</feature>
<evidence type="ECO:0000259" key="2">
    <source>
        <dbReference type="Pfam" id="PF25120"/>
    </source>
</evidence>
<gene>
    <name evidence="3" type="ORF">EZS27_040139</name>
</gene>
<protein>
    <submittedName>
        <fullName evidence="3">Uncharacterized protein</fullName>
    </submittedName>
</protein>
<evidence type="ECO:0000313" key="3">
    <source>
        <dbReference type="EMBL" id="KAA6308183.1"/>
    </source>
</evidence>
<sequence>NDTTSSVGVLIEAKSPVNKTEMVSHENLNVKSFQELVLYYLRERKTGKNLELRYLIITNIYEWFVFDARNFEDTFGKDSNLEKKFNEFENKTSAATTTNTFYKEIAAPAIARHVDKIEYTHFDIRDYEKILCNFDKEDDQRLIALYKFLSPVHLLKLPSVNDNNQLNKEFYTEFLHIIGLEEIKQDNKKLIVRKKEIERDSVSIIENTIERIDAKNKLDNLHVEQFGATREEQLFGIALDLSITWINRILFLKLLEAQIVKYHNGNKDYAFLS</sequence>
<dbReference type="InterPro" id="IPR056716">
    <property type="entry name" value="DUF7814"/>
</dbReference>
<reference evidence="3" key="1">
    <citation type="submission" date="2019-03" db="EMBL/GenBank/DDBJ databases">
        <title>Single cell metagenomics reveals metabolic interactions within the superorganism composed of flagellate Streblomastix strix and complex community of Bacteroidetes bacteria on its surface.</title>
        <authorList>
            <person name="Treitli S.C."/>
            <person name="Kolisko M."/>
            <person name="Husnik F."/>
            <person name="Keeling P."/>
            <person name="Hampl V."/>
        </authorList>
    </citation>
    <scope>NUCLEOTIDE SEQUENCE</scope>
    <source>
        <strain evidence="3">STM</strain>
    </source>
</reference>
<evidence type="ECO:0000259" key="1">
    <source>
        <dbReference type="Pfam" id="PF23653"/>
    </source>
</evidence>
<feature type="domain" description="DUF7814" evidence="2">
    <location>
        <begin position="164"/>
        <end position="273"/>
    </location>
</feature>